<keyword evidence="1" id="KW-0489">Methyltransferase</keyword>
<sequence>MAERKYDQSLRIRTVGMREWRNGTVLYHRYEATPYKALDRLFQVYKLNKSDKVVDFGCGRGRVSFYIHHRFQIPVTGIEVHEKTYEEALQNKGSYRQQAGHISAPIRLKYGLAEQYEVKETDNTFYFFNPFSIEIFREVVQNILRSVQEKPRTVEIILYYPVAAYKQYLQMHTPFQLINKVTIPGATQKKEKFLIYRLKDKPTG</sequence>
<dbReference type="CDD" id="cd02440">
    <property type="entry name" value="AdoMet_MTases"/>
    <property type="match status" value="1"/>
</dbReference>
<accession>A0A3Q8S415</accession>
<organism evidence="1 2">
    <name type="scientific">Paenibacillus lentus</name>
    <dbReference type="NCBI Taxonomy" id="1338368"/>
    <lineage>
        <taxon>Bacteria</taxon>
        <taxon>Bacillati</taxon>
        <taxon>Bacillota</taxon>
        <taxon>Bacilli</taxon>
        <taxon>Bacillales</taxon>
        <taxon>Paenibacillaceae</taxon>
        <taxon>Paenibacillus</taxon>
    </lineage>
</organism>
<keyword evidence="1" id="KW-0808">Transferase</keyword>
<keyword evidence="2" id="KW-1185">Reference proteome</keyword>
<dbReference type="SUPFAM" id="SSF53335">
    <property type="entry name" value="S-adenosyl-L-methionine-dependent methyltransferases"/>
    <property type="match status" value="1"/>
</dbReference>
<dbReference type="GO" id="GO:0032259">
    <property type="term" value="P:methylation"/>
    <property type="evidence" value="ECO:0007669"/>
    <property type="project" value="UniProtKB-KW"/>
</dbReference>
<dbReference type="RefSeq" id="WP_125081814.1">
    <property type="nucleotide sequence ID" value="NZ_CP034248.1"/>
</dbReference>
<reference evidence="1 2" key="1">
    <citation type="submission" date="2018-11" db="EMBL/GenBank/DDBJ databases">
        <title>Genome sequencing of Paenibacillus lentus DSM25539(T).</title>
        <authorList>
            <person name="Kook J.-K."/>
            <person name="Park S.-N."/>
            <person name="Lim Y.K."/>
        </authorList>
    </citation>
    <scope>NUCLEOTIDE SEQUENCE [LARGE SCALE GENOMIC DNA]</scope>
    <source>
        <strain evidence="1 2">DSM 25539</strain>
    </source>
</reference>
<dbReference type="Gene3D" id="3.40.50.150">
    <property type="entry name" value="Vaccinia Virus protein VP39"/>
    <property type="match status" value="1"/>
</dbReference>
<dbReference type="AlphaFoldDB" id="A0A3Q8S415"/>
<dbReference type="EMBL" id="CP034248">
    <property type="protein sequence ID" value="AZK45716.1"/>
    <property type="molecule type" value="Genomic_DNA"/>
</dbReference>
<dbReference type="OrthoDB" id="9780095at2"/>
<gene>
    <name evidence="1" type="ORF">EIM92_05430</name>
</gene>
<name>A0A3Q8S415_9BACL</name>
<evidence type="ECO:0000313" key="1">
    <source>
        <dbReference type="EMBL" id="AZK45716.1"/>
    </source>
</evidence>
<dbReference type="GO" id="GO:0008168">
    <property type="term" value="F:methyltransferase activity"/>
    <property type="evidence" value="ECO:0007669"/>
    <property type="project" value="UniProtKB-KW"/>
</dbReference>
<protein>
    <submittedName>
        <fullName evidence="1">Class I SAM-dependent methyltransferase</fullName>
    </submittedName>
</protein>
<evidence type="ECO:0000313" key="2">
    <source>
        <dbReference type="Proteomes" id="UP000273145"/>
    </source>
</evidence>
<dbReference type="InterPro" id="IPR029063">
    <property type="entry name" value="SAM-dependent_MTases_sf"/>
</dbReference>
<dbReference type="Proteomes" id="UP000273145">
    <property type="component" value="Chromosome"/>
</dbReference>
<dbReference type="KEGG" id="plen:EIM92_05430"/>
<proteinExistence type="predicted"/>